<sequence>MTYVALEKRKRTDERHSRSSVKAMPQGRPIEAAGNSSVKSFGTPESKKKKRKREERAKKDIRREYQRQTASRGLAST</sequence>
<feature type="region of interest" description="Disordered" evidence="1">
    <location>
        <begin position="1"/>
        <end position="77"/>
    </location>
</feature>
<feature type="compositionally biased region" description="Polar residues" evidence="1">
    <location>
        <begin position="67"/>
        <end position="77"/>
    </location>
</feature>
<evidence type="ECO:0000256" key="1">
    <source>
        <dbReference type="SAM" id="MobiDB-lite"/>
    </source>
</evidence>
<dbReference type="InParanoid" id="E2AG46"/>
<feature type="compositionally biased region" description="Basic and acidic residues" evidence="1">
    <location>
        <begin position="54"/>
        <end position="66"/>
    </location>
</feature>
<proteinExistence type="predicted"/>
<reference evidence="2 3" key="1">
    <citation type="journal article" date="2010" name="Science">
        <title>Genomic comparison of the ants Camponotus floridanus and Harpegnathos saltator.</title>
        <authorList>
            <person name="Bonasio R."/>
            <person name="Zhang G."/>
            <person name="Ye C."/>
            <person name="Mutti N.S."/>
            <person name="Fang X."/>
            <person name="Qin N."/>
            <person name="Donahue G."/>
            <person name="Yang P."/>
            <person name="Li Q."/>
            <person name="Li C."/>
            <person name="Zhang P."/>
            <person name="Huang Z."/>
            <person name="Berger S.L."/>
            <person name="Reinberg D."/>
            <person name="Wang J."/>
            <person name="Liebig J."/>
        </authorList>
    </citation>
    <scope>NUCLEOTIDE SEQUENCE [LARGE SCALE GENOMIC DNA]</scope>
    <source>
        <strain evidence="3">C129</strain>
    </source>
</reference>
<accession>E2AG46</accession>
<dbReference type="Proteomes" id="UP000000311">
    <property type="component" value="Unassembled WGS sequence"/>
</dbReference>
<name>E2AG46_CAMFO</name>
<dbReference type="AlphaFoldDB" id="E2AG46"/>
<protein>
    <submittedName>
        <fullName evidence="2">Uncharacterized protein</fullName>
    </submittedName>
</protein>
<evidence type="ECO:0000313" key="2">
    <source>
        <dbReference type="EMBL" id="EFN67537.1"/>
    </source>
</evidence>
<organism evidence="3">
    <name type="scientific">Camponotus floridanus</name>
    <name type="common">Florida carpenter ant</name>
    <dbReference type="NCBI Taxonomy" id="104421"/>
    <lineage>
        <taxon>Eukaryota</taxon>
        <taxon>Metazoa</taxon>
        <taxon>Ecdysozoa</taxon>
        <taxon>Arthropoda</taxon>
        <taxon>Hexapoda</taxon>
        <taxon>Insecta</taxon>
        <taxon>Pterygota</taxon>
        <taxon>Neoptera</taxon>
        <taxon>Endopterygota</taxon>
        <taxon>Hymenoptera</taxon>
        <taxon>Apocrita</taxon>
        <taxon>Aculeata</taxon>
        <taxon>Formicoidea</taxon>
        <taxon>Formicidae</taxon>
        <taxon>Formicinae</taxon>
        <taxon>Camponotus</taxon>
    </lineage>
</organism>
<gene>
    <name evidence="2" type="ORF">EAG_16218</name>
</gene>
<feature type="compositionally biased region" description="Basic and acidic residues" evidence="1">
    <location>
        <begin position="1"/>
        <end position="17"/>
    </location>
</feature>
<keyword evidence="3" id="KW-1185">Reference proteome</keyword>
<dbReference type="EMBL" id="GL439266">
    <property type="protein sequence ID" value="EFN67537.1"/>
    <property type="molecule type" value="Genomic_DNA"/>
</dbReference>
<evidence type="ECO:0000313" key="3">
    <source>
        <dbReference type="Proteomes" id="UP000000311"/>
    </source>
</evidence>